<dbReference type="EMBL" id="SIHJ01000001">
    <property type="protein sequence ID" value="TWT35512.1"/>
    <property type="molecule type" value="Genomic_DNA"/>
</dbReference>
<keyword evidence="1" id="KW-0472">Membrane</keyword>
<evidence type="ECO:0000256" key="1">
    <source>
        <dbReference type="SAM" id="Phobius"/>
    </source>
</evidence>
<organism evidence="2 3">
    <name type="scientific">Posidoniimonas corsicana</name>
    <dbReference type="NCBI Taxonomy" id="1938618"/>
    <lineage>
        <taxon>Bacteria</taxon>
        <taxon>Pseudomonadati</taxon>
        <taxon>Planctomycetota</taxon>
        <taxon>Planctomycetia</taxon>
        <taxon>Pirellulales</taxon>
        <taxon>Lacipirellulaceae</taxon>
        <taxon>Posidoniimonas</taxon>
    </lineage>
</organism>
<dbReference type="RefSeq" id="WP_146561747.1">
    <property type="nucleotide sequence ID" value="NZ_SIHJ01000001.1"/>
</dbReference>
<comment type="caution">
    <text evidence="2">The sequence shown here is derived from an EMBL/GenBank/DDBJ whole genome shotgun (WGS) entry which is preliminary data.</text>
</comment>
<feature type="transmembrane region" description="Helical" evidence="1">
    <location>
        <begin position="72"/>
        <end position="95"/>
    </location>
</feature>
<keyword evidence="3" id="KW-1185">Reference proteome</keyword>
<protein>
    <recommendedName>
        <fullName evidence="4">DUF4345 domain-containing protein</fullName>
    </recommendedName>
</protein>
<dbReference type="InterPro" id="IPR025597">
    <property type="entry name" value="DUF4345"/>
</dbReference>
<evidence type="ECO:0008006" key="4">
    <source>
        <dbReference type="Google" id="ProtNLM"/>
    </source>
</evidence>
<dbReference type="AlphaFoldDB" id="A0A5C5VCT2"/>
<feature type="transmembrane region" description="Helical" evidence="1">
    <location>
        <begin position="45"/>
        <end position="66"/>
    </location>
</feature>
<sequence>MFLARIYLALVGLLYAGLAAYCSLKPADAARKVGFERLGDSGKSEFLTVYGGLEFGLALLLLVPLVRPATTGFALFACIAVHGSLVAFRAVSVALHRDISPFTTRLAVGEWVIFLLSLAVWWWVRRSGAS</sequence>
<feature type="transmembrane region" description="Helical" evidence="1">
    <location>
        <begin position="6"/>
        <end position="24"/>
    </location>
</feature>
<reference evidence="2 3" key="1">
    <citation type="submission" date="2019-02" db="EMBL/GenBank/DDBJ databases">
        <title>Deep-cultivation of Planctomycetes and their phenomic and genomic characterization uncovers novel biology.</title>
        <authorList>
            <person name="Wiegand S."/>
            <person name="Jogler M."/>
            <person name="Boedeker C."/>
            <person name="Pinto D."/>
            <person name="Vollmers J."/>
            <person name="Rivas-Marin E."/>
            <person name="Kohn T."/>
            <person name="Peeters S.H."/>
            <person name="Heuer A."/>
            <person name="Rast P."/>
            <person name="Oberbeckmann S."/>
            <person name="Bunk B."/>
            <person name="Jeske O."/>
            <person name="Meyerdierks A."/>
            <person name="Storesund J.E."/>
            <person name="Kallscheuer N."/>
            <person name="Luecker S."/>
            <person name="Lage O.M."/>
            <person name="Pohl T."/>
            <person name="Merkel B.J."/>
            <person name="Hornburger P."/>
            <person name="Mueller R.-W."/>
            <person name="Bruemmer F."/>
            <person name="Labrenz M."/>
            <person name="Spormann A.M."/>
            <person name="Op Den Camp H."/>
            <person name="Overmann J."/>
            <person name="Amann R."/>
            <person name="Jetten M.S.M."/>
            <person name="Mascher T."/>
            <person name="Medema M.H."/>
            <person name="Devos D.P."/>
            <person name="Kaster A.-K."/>
            <person name="Ovreas L."/>
            <person name="Rohde M."/>
            <person name="Galperin M.Y."/>
            <person name="Jogler C."/>
        </authorList>
    </citation>
    <scope>NUCLEOTIDE SEQUENCE [LARGE SCALE GENOMIC DNA]</scope>
    <source>
        <strain evidence="2 3">KOR34</strain>
    </source>
</reference>
<proteinExistence type="predicted"/>
<name>A0A5C5VCT2_9BACT</name>
<keyword evidence="1" id="KW-1133">Transmembrane helix</keyword>
<evidence type="ECO:0000313" key="2">
    <source>
        <dbReference type="EMBL" id="TWT35512.1"/>
    </source>
</evidence>
<feature type="transmembrane region" description="Helical" evidence="1">
    <location>
        <begin position="107"/>
        <end position="124"/>
    </location>
</feature>
<dbReference type="OrthoDB" id="5987056at2"/>
<accession>A0A5C5VCT2</accession>
<keyword evidence="1" id="KW-0812">Transmembrane</keyword>
<evidence type="ECO:0000313" key="3">
    <source>
        <dbReference type="Proteomes" id="UP000316714"/>
    </source>
</evidence>
<dbReference type="Proteomes" id="UP000316714">
    <property type="component" value="Unassembled WGS sequence"/>
</dbReference>
<gene>
    <name evidence="2" type="ORF">KOR34_04050</name>
</gene>
<dbReference type="Pfam" id="PF14248">
    <property type="entry name" value="DUF4345"/>
    <property type="match status" value="1"/>
</dbReference>